<name>A0A080ZW86_PHYNI</name>
<sequence length="246" mass="26793">MVSYGQDTSYTLFVNVQSAQELSTSANAAFCTTFLWNTSSPGGPAKSTSKPKYTSFSRLRDDENFDWSEEVQLDGTNPQSEVFTVRVKDSSDTLVGSCNVYLAHLHPEQPLDQWFRLHPAGHIHLKLELRPKQRPIPIPVPSPPYSMNEPSLPSDIAMMLELQKQAQLNTMAMVNEHLRQQQQAMQYFMPFGVPAPQSNLNKMIGTAATIAAGMQGEEVGTSGLGTIASIGLGALGLGPFGAFFGA</sequence>
<organism evidence="2 3">
    <name type="scientific">Phytophthora nicotianae P1976</name>
    <dbReference type="NCBI Taxonomy" id="1317066"/>
    <lineage>
        <taxon>Eukaryota</taxon>
        <taxon>Sar</taxon>
        <taxon>Stramenopiles</taxon>
        <taxon>Oomycota</taxon>
        <taxon>Peronosporomycetes</taxon>
        <taxon>Peronosporales</taxon>
        <taxon>Peronosporaceae</taxon>
        <taxon>Phytophthora</taxon>
    </lineage>
</organism>
<comment type="caution">
    <text evidence="2">The sequence shown here is derived from an EMBL/GenBank/DDBJ whole genome shotgun (WGS) entry which is preliminary data.</text>
</comment>
<dbReference type="InterPro" id="IPR000008">
    <property type="entry name" value="C2_dom"/>
</dbReference>
<proteinExistence type="predicted"/>
<dbReference type="Pfam" id="PF00168">
    <property type="entry name" value="C2"/>
    <property type="match status" value="1"/>
</dbReference>
<evidence type="ECO:0000259" key="1">
    <source>
        <dbReference type="Pfam" id="PF00168"/>
    </source>
</evidence>
<dbReference type="CDD" id="cd00030">
    <property type="entry name" value="C2"/>
    <property type="match status" value="1"/>
</dbReference>
<dbReference type="Gene3D" id="2.60.40.150">
    <property type="entry name" value="C2 domain"/>
    <property type="match status" value="1"/>
</dbReference>
<accession>A0A080ZW86</accession>
<dbReference type="SUPFAM" id="SSF49562">
    <property type="entry name" value="C2 domain (Calcium/lipid-binding domain, CaLB)"/>
    <property type="match status" value="1"/>
</dbReference>
<reference evidence="2 3" key="1">
    <citation type="submission" date="2013-11" db="EMBL/GenBank/DDBJ databases">
        <title>The Genome Sequence of Phytophthora parasitica P1976.</title>
        <authorList>
            <consortium name="The Broad Institute Genomics Platform"/>
            <person name="Russ C."/>
            <person name="Tyler B."/>
            <person name="Panabieres F."/>
            <person name="Shan W."/>
            <person name="Tripathy S."/>
            <person name="Grunwald N."/>
            <person name="Machado M."/>
            <person name="Johnson C.S."/>
            <person name="Walker B."/>
            <person name="Young S."/>
            <person name="Zeng Q."/>
            <person name="Gargeya S."/>
            <person name="Fitzgerald M."/>
            <person name="Haas B."/>
            <person name="Abouelleil A."/>
            <person name="Allen A.W."/>
            <person name="Alvarado L."/>
            <person name="Arachchi H.M."/>
            <person name="Berlin A.M."/>
            <person name="Chapman S.B."/>
            <person name="Gainer-Dewar J."/>
            <person name="Goldberg J."/>
            <person name="Griggs A."/>
            <person name="Gujja S."/>
            <person name="Hansen M."/>
            <person name="Howarth C."/>
            <person name="Imamovic A."/>
            <person name="Ireland A."/>
            <person name="Larimer J."/>
            <person name="McCowan C."/>
            <person name="Murphy C."/>
            <person name="Pearson M."/>
            <person name="Poon T.W."/>
            <person name="Priest M."/>
            <person name="Roberts A."/>
            <person name="Saif S."/>
            <person name="Shea T."/>
            <person name="Sisk P."/>
            <person name="Sykes S."/>
            <person name="Wortman J."/>
            <person name="Nusbaum C."/>
            <person name="Birren B."/>
        </authorList>
    </citation>
    <scope>NUCLEOTIDE SEQUENCE [LARGE SCALE GENOMIC DNA]</scope>
    <source>
        <strain evidence="2 3">P1976</strain>
    </source>
</reference>
<dbReference type="Proteomes" id="UP000028582">
    <property type="component" value="Unassembled WGS sequence"/>
</dbReference>
<dbReference type="AlphaFoldDB" id="A0A080ZW86"/>
<evidence type="ECO:0000313" key="2">
    <source>
        <dbReference type="EMBL" id="ETO70897.1"/>
    </source>
</evidence>
<dbReference type="EMBL" id="ANJA01002250">
    <property type="protein sequence ID" value="ETO70897.1"/>
    <property type="molecule type" value="Genomic_DNA"/>
</dbReference>
<feature type="domain" description="C2" evidence="1">
    <location>
        <begin position="11"/>
        <end position="117"/>
    </location>
</feature>
<dbReference type="OrthoDB" id="115753at2759"/>
<dbReference type="InterPro" id="IPR035892">
    <property type="entry name" value="C2_domain_sf"/>
</dbReference>
<protein>
    <recommendedName>
        <fullName evidence="1">C2 domain-containing protein</fullName>
    </recommendedName>
</protein>
<gene>
    <name evidence="2" type="ORF">F444_12644</name>
</gene>
<evidence type="ECO:0000313" key="3">
    <source>
        <dbReference type="Proteomes" id="UP000028582"/>
    </source>
</evidence>